<dbReference type="Pfam" id="PF05345">
    <property type="entry name" value="He_PIG"/>
    <property type="match status" value="1"/>
</dbReference>
<dbReference type="InterPro" id="IPR001343">
    <property type="entry name" value="Hemolysn_Ca-bd"/>
</dbReference>
<dbReference type="SUPFAM" id="SSF49313">
    <property type="entry name" value="Cadherin-like"/>
    <property type="match status" value="1"/>
</dbReference>
<feature type="domain" description="Dystroglycan-type cadherin-like" evidence="1">
    <location>
        <begin position="138"/>
        <end position="229"/>
    </location>
</feature>
<feature type="non-terminal residue" evidence="2">
    <location>
        <position position="1"/>
    </location>
</feature>
<reference evidence="3" key="1">
    <citation type="submission" date="2016-10" db="EMBL/GenBank/DDBJ databases">
        <authorList>
            <person name="Varghese N."/>
            <person name="Submissions S."/>
        </authorList>
    </citation>
    <scope>NUCLEOTIDE SEQUENCE [LARGE SCALE GENOMIC DNA]</scope>
    <source>
        <strain evidence="3">DSM 17465</strain>
    </source>
</reference>
<sequence>YVSIENATGSDAYGDSLTGDSGNNRLSGYGGNDTLNGAAGNDNLHGGKGNDTFVFEGTSFGRDVIEDFAAGHGAGDVIQLKETFISSFPQLLNRSSQDGSDTTISLNDNSSIVLKKVQKSALHRDDFVFTNPHNNPPVINTPIPDTTLYSYGRWWYKVPGTTFLDPDGDPLSLTAELANGAALPSWMSFDGHRLSGKRPRGSHGDLLIKITASDGNASISDTFKVKLRSF</sequence>
<dbReference type="PROSITE" id="PS00330">
    <property type="entry name" value="HEMOLYSIN_CALCIUM"/>
    <property type="match status" value="1"/>
</dbReference>
<dbReference type="Gene3D" id="2.150.10.10">
    <property type="entry name" value="Serralysin-like metalloprotease, C-terminal"/>
    <property type="match status" value="1"/>
</dbReference>
<dbReference type="InterPro" id="IPR011049">
    <property type="entry name" value="Serralysin-like_metalloprot_C"/>
</dbReference>
<dbReference type="Gene3D" id="2.60.40.10">
    <property type="entry name" value="Immunoglobulins"/>
    <property type="match status" value="1"/>
</dbReference>
<gene>
    <name evidence="2" type="ORF">SAMN05444141_1231</name>
</gene>
<evidence type="ECO:0000313" key="3">
    <source>
        <dbReference type="Proteomes" id="UP000183371"/>
    </source>
</evidence>
<dbReference type="GO" id="GO:0016020">
    <property type="term" value="C:membrane"/>
    <property type="evidence" value="ECO:0007669"/>
    <property type="project" value="InterPro"/>
</dbReference>
<dbReference type="SMART" id="SM00736">
    <property type="entry name" value="CADG"/>
    <property type="match status" value="1"/>
</dbReference>
<dbReference type="InterPro" id="IPR013783">
    <property type="entry name" value="Ig-like_fold"/>
</dbReference>
<evidence type="ECO:0000259" key="1">
    <source>
        <dbReference type="SMART" id="SM00736"/>
    </source>
</evidence>
<dbReference type="Proteomes" id="UP000183371">
    <property type="component" value="Unassembled WGS sequence"/>
</dbReference>
<dbReference type="AlphaFoldDB" id="A0A1I7E0K7"/>
<keyword evidence="3" id="KW-1185">Reference proteome</keyword>
<dbReference type="SUPFAM" id="SSF51120">
    <property type="entry name" value="beta-Roll"/>
    <property type="match status" value="1"/>
</dbReference>
<dbReference type="InterPro" id="IPR015919">
    <property type="entry name" value="Cadherin-like_sf"/>
</dbReference>
<proteinExistence type="predicted"/>
<organism evidence="2 3">
    <name type="scientific">Pseudovibrio denitrificans</name>
    <dbReference type="NCBI Taxonomy" id="258256"/>
    <lineage>
        <taxon>Bacteria</taxon>
        <taxon>Pseudomonadati</taxon>
        <taxon>Pseudomonadota</taxon>
        <taxon>Alphaproteobacteria</taxon>
        <taxon>Hyphomicrobiales</taxon>
        <taxon>Stappiaceae</taxon>
        <taxon>Pseudovibrio</taxon>
    </lineage>
</organism>
<dbReference type="Pfam" id="PF00353">
    <property type="entry name" value="HemolysinCabind"/>
    <property type="match status" value="1"/>
</dbReference>
<evidence type="ECO:0000313" key="2">
    <source>
        <dbReference type="EMBL" id="SFU17454.1"/>
    </source>
</evidence>
<protein>
    <submittedName>
        <fullName evidence="2">Type I secretion C-terminal target domain (VC_A0849 subclass)</fullName>
    </submittedName>
</protein>
<accession>A0A1I7E0K7</accession>
<dbReference type="InterPro" id="IPR006644">
    <property type="entry name" value="Cadg"/>
</dbReference>
<dbReference type="RefSeq" id="WP_244529467.1">
    <property type="nucleotide sequence ID" value="NZ_FPBD01000023.1"/>
</dbReference>
<dbReference type="GO" id="GO:0005509">
    <property type="term" value="F:calcium ion binding"/>
    <property type="evidence" value="ECO:0007669"/>
    <property type="project" value="InterPro"/>
</dbReference>
<dbReference type="PRINTS" id="PR00313">
    <property type="entry name" value="CABNDNGRPT"/>
</dbReference>
<dbReference type="EMBL" id="FPBD01000023">
    <property type="protein sequence ID" value="SFU17454.1"/>
    <property type="molecule type" value="Genomic_DNA"/>
</dbReference>
<dbReference type="InterPro" id="IPR018511">
    <property type="entry name" value="Hemolysin-typ_Ca-bd_CS"/>
</dbReference>
<name>A0A1I7E0K7_9HYPH</name>